<comment type="caution">
    <text evidence="3">The sequence shown here is derived from an EMBL/GenBank/DDBJ whole genome shotgun (WGS) entry which is preliminary data.</text>
</comment>
<dbReference type="InterPro" id="IPR052164">
    <property type="entry name" value="Anthracycline_SecMetBiosynth"/>
</dbReference>
<keyword evidence="4" id="KW-1185">Reference proteome</keyword>
<dbReference type="PROSITE" id="PS51819">
    <property type="entry name" value="VOC"/>
    <property type="match status" value="1"/>
</dbReference>
<dbReference type="Gene3D" id="3.10.180.10">
    <property type="entry name" value="2,3-Dihydroxybiphenyl 1,2-Dioxygenase, domain 1"/>
    <property type="match status" value="1"/>
</dbReference>
<protein>
    <submittedName>
        <fullName evidence="3">VOC family protein</fullName>
    </submittedName>
</protein>
<feature type="domain" description="VOC" evidence="2">
    <location>
        <begin position="4"/>
        <end position="124"/>
    </location>
</feature>
<dbReference type="InterPro" id="IPR053863">
    <property type="entry name" value="Glyoxy/Ble-like_N"/>
</dbReference>
<dbReference type="PANTHER" id="PTHR33993:SF2">
    <property type="entry name" value="VOC DOMAIN-CONTAINING PROTEIN"/>
    <property type="match status" value="1"/>
</dbReference>
<dbReference type="Pfam" id="PF22677">
    <property type="entry name" value="Ble-like_N"/>
    <property type="match status" value="1"/>
</dbReference>
<proteinExistence type="predicted"/>
<dbReference type="CDD" id="cd07247">
    <property type="entry name" value="SgaA_N_like"/>
    <property type="match status" value="1"/>
</dbReference>
<name>A0ABN3B2A6_9MICC</name>
<dbReference type="InterPro" id="IPR029068">
    <property type="entry name" value="Glyas_Bleomycin-R_OHBP_Dase"/>
</dbReference>
<evidence type="ECO:0000313" key="3">
    <source>
        <dbReference type="EMBL" id="GAA2177918.1"/>
    </source>
</evidence>
<feature type="region of interest" description="Disordered" evidence="1">
    <location>
        <begin position="37"/>
        <end position="63"/>
    </location>
</feature>
<dbReference type="RefSeq" id="WP_277358323.1">
    <property type="nucleotide sequence ID" value="NZ_BAAAON010000010.1"/>
</dbReference>
<reference evidence="3 4" key="1">
    <citation type="journal article" date="2019" name="Int. J. Syst. Evol. Microbiol.">
        <title>The Global Catalogue of Microorganisms (GCM) 10K type strain sequencing project: providing services to taxonomists for standard genome sequencing and annotation.</title>
        <authorList>
            <consortium name="The Broad Institute Genomics Platform"/>
            <consortium name="The Broad Institute Genome Sequencing Center for Infectious Disease"/>
            <person name="Wu L."/>
            <person name="Ma J."/>
        </authorList>
    </citation>
    <scope>NUCLEOTIDE SEQUENCE [LARGE SCALE GENOMIC DNA]</scope>
    <source>
        <strain evidence="3 4">JCM 14917</strain>
    </source>
</reference>
<evidence type="ECO:0000259" key="2">
    <source>
        <dbReference type="PROSITE" id="PS51819"/>
    </source>
</evidence>
<accession>A0ABN3B2A6</accession>
<evidence type="ECO:0000313" key="4">
    <source>
        <dbReference type="Proteomes" id="UP001500974"/>
    </source>
</evidence>
<dbReference type="SUPFAM" id="SSF54593">
    <property type="entry name" value="Glyoxalase/Bleomycin resistance protein/Dihydroxybiphenyl dioxygenase"/>
    <property type="match status" value="1"/>
</dbReference>
<dbReference type="InterPro" id="IPR037523">
    <property type="entry name" value="VOC_core"/>
</dbReference>
<dbReference type="EMBL" id="BAAAON010000010">
    <property type="protein sequence ID" value="GAA2177918.1"/>
    <property type="molecule type" value="Genomic_DNA"/>
</dbReference>
<sequence length="125" mass="13481">MAGRVVHFEIPFDNGDRAREFYREAFGWDVTQMPEFDYTAAGTGPAGEQGPTEPGYINGGMFKRDGGPLSGPIITIDVENIEESIAKVEALGGSAVGEKMTVGDMGFAAYFRDPEGNVMGLWQNP</sequence>
<organism evidence="3 4">
    <name type="scientific">Arthrobacter parietis</name>
    <dbReference type="NCBI Taxonomy" id="271434"/>
    <lineage>
        <taxon>Bacteria</taxon>
        <taxon>Bacillati</taxon>
        <taxon>Actinomycetota</taxon>
        <taxon>Actinomycetes</taxon>
        <taxon>Micrococcales</taxon>
        <taxon>Micrococcaceae</taxon>
        <taxon>Arthrobacter</taxon>
    </lineage>
</organism>
<dbReference type="Proteomes" id="UP001500974">
    <property type="component" value="Unassembled WGS sequence"/>
</dbReference>
<dbReference type="PANTHER" id="PTHR33993">
    <property type="entry name" value="GLYOXALASE-RELATED"/>
    <property type="match status" value="1"/>
</dbReference>
<gene>
    <name evidence="3" type="ORF">GCM10009784_30340</name>
</gene>
<evidence type="ECO:0000256" key="1">
    <source>
        <dbReference type="SAM" id="MobiDB-lite"/>
    </source>
</evidence>